<gene>
    <name evidence="2" type="ORF">AS189_04885</name>
</gene>
<feature type="transmembrane region" description="Helical" evidence="1">
    <location>
        <begin position="161"/>
        <end position="185"/>
    </location>
</feature>
<evidence type="ECO:0000256" key="1">
    <source>
        <dbReference type="SAM" id="Phobius"/>
    </source>
</evidence>
<dbReference type="EMBL" id="CP013200">
    <property type="protein sequence ID" value="ALO65948.1"/>
    <property type="molecule type" value="Genomic_DNA"/>
</dbReference>
<dbReference type="AlphaFoldDB" id="A0A0S2LWZ9"/>
<feature type="transmembrane region" description="Helical" evidence="1">
    <location>
        <begin position="322"/>
        <end position="345"/>
    </location>
</feature>
<feature type="transmembrane region" description="Helical" evidence="1">
    <location>
        <begin position="96"/>
        <end position="122"/>
    </location>
</feature>
<sequence length="1030" mass="107137">MSSVLAWFTGILPAAPTDPAELAQRTRLTYWRTGTLAVLAVTLWIAMAEVDRLIADSATATGRSASASSLQALDPRLGQENWGLWLSLPEDIRQQVCGLLVIYSALDAVFAILYITLLYSFFSSKFMARLAVGAVAAGELAELILQGQGIRQLRLGTLPDFLGSALIASGVKWVGLAALLLFVFIYPSFRTSAGSCLRRAWRALFFHRFSVAMIVVIGALALVPIPGVNDQMPDTQRAWVDAGSNKFVVTSCAALLVSGGLFYLGRRRSELAWSLYFGVPDPPNEPPKYWMWALPPALLGIASIIVAMTTGLVVPLGRQTAVAGGIPLAVSTVSILLVLFSGPGVPITPRPPNPQRAMDAWRCGDVLAIVLLAVSGMALVRAFAAPLALGLVGAVGFDASLWASFRYFVVGMLIVALAFPVGAFLVRCLWGGILDPRVIAGTTTKKVTVIVALVFMGAGFAFAMNPVAMSKFAGVPGTALLTMGAWVMVIGLSVVALQRQVPLQLFKRIGLRANPVISLLAVVLAVGSLNGGNPVLHHVREKAASAAIEAGLADRPSLAEAFDSWLTRDANCGIDVTSVEGVKGAHQVRPMILVAAEGGGIRAASWTARAFEKLSSAGSCGSDSVFVSSGVSGGSLGLTLSRLYGEHAVPMMEKLAQPDPLGAAVAGAMVGDIVASGTGLMIPTRFKDPVTGVENVAWNDRAGLVESVWEESAGKLAQPFDPTVSGPTGALVLNSTDTGTGCRVVISQIDLPSARDTQTTGSANGLSCVSGQGFPLSVDLYDQQVQCPLELRWSTATLLSGRFPIISPAGRAPAVTASPGEGPQCRMQQGFQLIDGGYSEGSALGTISDLWPSLQAEIIDHNACVLAVAVRPAGQGGTAKDPCAGVDAAADLVVPIFLFLQNSPGADIVGQPPQAAGELAVPLAGLKAAKLQSGSAAWIQRLEAGAVACPSTSASNECVNATAGVRAALGDRSVVVVATNSVPALAAPLGWSLSNMSQRQLAEAMDQEALVTGDDTGMQSFAKLLVYLRG</sequence>
<organism evidence="2 3">
    <name type="scientific">Arthrobacter alpinus</name>
    <dbReference type="NCBI Taxonomy" id="656366"/>
    <lineage>
        <taxon>Bacteria</taxon>
        <taxon>Bacillati</taxon>
        <taxon>Actinomycetota</taxon>
        <taxon>Actinomycetes</taxon>
        <taxon>Micrococcales</taxon>
        <taxon>Micrococcaceae</taxon>
        <taxon>Arthrobacter</taxon>
    </lineage>
</organism>
<protein>
    <recommendedName>
        <fullName evidence="4">PNPLA domain-containing protein</fullName>
    </recommendedName>
</protein>
<feature type="transmembrane region" description="Helical" evidence="1">
    <location>
        <begin position="509"/>
        <end position="529"/>
    </location>
</feature>
<keyword evidence="1" id="KW-1133">Transmembrane helix</keyword>
<feature type="transmembrane region" description="Helical" evidence="1">
    <location>
        <begin position="297"/>
        <end position="316"/>
    </location>
</feature>
<feature type="transmembrane region" description="Helical" evidence="1">
    <location>
        <begin position="479"/>
        <end position="497"/>
    </location>
</feature>
<feature type="transmembrane region" description="Helical" evidence="1">
    <location>
        <begin position="29"/>
        <end position="47"/>
    </location>
</feature>
<dbReference type="Proteomes" id="UP000059574">
    <property type="component" value="Chromosome"/>
</dbReference>
<feature type="transmembrane region" description="Helical" evidence="1">
    <location>
        <begin position="205"/>
        <end position="227"/>
    </location>
</feature>
<keyword evidence="1" id="KW-0472">Membrane</keyword>
<feature type="transmembrane region" description="Helical" evidence="1">
    <location>
        <begin position="247"/>
        <end position="265"/>
    </location>
</feature>
<dbReference type="OrthoDB" id="581211at2"/>
<evidence type="ECO:0000313" key="3">
    <source>
        <dbReference type="Proteomes" id="UP000059574"/>
    </source>
</evidence>
<feature type="transmembrane region" description="Helical" evidence="1">
    <location>
        <begin position="366"/>
        <end position="393"/>
    </location>
</feature>
<proteinExistence type="predicted"/>
<reference evidence="3" key="1">
    <citation type="submission" date="2015-11" db="EMBL/GenBank/DDBJ databases">
        <authorList>
            <person name="Kumar R."/>
            <person name="Singh D."/>
            <person name="Swarnkar M.K."/>
            <person name="Singh A.K."/>
            <person name="Kumar S."/>
        </authorList>
    </citation>
    <scope>NUCLEOTIDE SEQUENCE [LARGE SCALE GENOMIC DNA]</scope>
    <source>
        <strain evidence="3">ERGS4:06</strain>
    </source>
</reference>
<dbReference type="RefSeq" id="WP_062286577.1">
    <property type="nucleotide sequence ID" value="NZ_CP013200.1"/>
</dbReference>
<evidence type="ECO:0000313" key="2">
    <source>
        <dbReference type="EMBL" id="ALO65948.1"/>
    </source>
</evidence>
<feature type="transmembrane region" description="Helical" evidence="1">
    <location>
        <begin position="447"/>
        <end position="467"/>
    </location>
</feature>
<evidence type="ECO:0008006" key="4">
    <source>
        <dbReference type="Google" id="ProtNLM"/>
    </source>
</evidence>
<keyword evidence="1" id="KW-0812">Transmembrane</keyword>
<accession>A0A0S2LWZ9</accession>
<name>A0A0S2LWZ9_9MICC</name>
<feature type="transmembrane region" description="Helical" evidence="1">
    <location>
        <begin position="405"/>
        <end position="426"/>
    </location>
</feature>
<reference evidence="2 3" key="2">
    <citation type="journal article" date="2016" name="J. Biotechnol.">
        <title>Complete genome sequence of Arthrobacter alpinus ERGS4:06, a yellow pigmented bacterium tolerant to cold and radiations isolated from Sikkim Himalaya.</title>
        <authorList>
            <person name="Kumar R."/>
            <person name="Singh D."/>
            <person name="Swarnkar M.K."/>
            <person name="Singh A.K."/>
            <person name="Kumar S."/>
        </authorList>
    </citation>
    <scope>NUCLEOTIDE SEQUENCE [LARGE SCALE GENOMIC DNA]</scope>
    <source>
        <strain evidence="2 3">ERGS4:06</strain>
    </source>
</reference>